<dbReference type="AlphaFoldDB" id="A0A9D4K2I5"/>
<dbReference type="EMBL" id="JAIWYP010000004">
    <property type="protein sequence ID" value="KAH3830617.1"/>
    <property type="molecule type" value="Genomic_DNA"/>
</dbReference>
<organism evidence="1 2">
    <name type="scientific">Dreissena polymorpha</name>
    <name type="common">Zebra mussel</name>
    <name type="synonym">Mytilus polymorpha</name>
    <dbReference type="NCBI Taxonomy" id="45954"/>
    <lineage>
        <taxon>Eukaryota</taxon>
        <taxon>Metazoa</taxon>
        <taxon>Spiralia</taxon>
        <taxon>Lophotrochozoa</taxon>
        <taxon>Mollusca</taxon>
        <taxon>Bivalvia</taxon>
        <taxon>Autobranchia</taxon>
        <taxon>Heteroconchia</taxon>
        <taxon>Euheterodonta</taxon>
        <taxon>Imparidentia</taxon>
        <taxon>Neoheterodontei</taxon>
        <taxon>Myida</taxon>
        <taxon>Dreissenoidea</taxon>
        <taxon>Dreissenidae</taxon>
        <taxon>Dreissena</taxon>
    </lineage>
</organism>
<protein>
    <submittedName>
        <fullName evidence="1">Uncharacterized protein</fullName>
    </submittedName>
</protein>
<evidence type="ECO:0000313" key="2">
    <source>
        <dbReference type="Proteomes" id="UP000828390"/>
    </source>
</evidence>
<evidence type="ECO:0000313" key="1">
    <source>
        <dbReference type="EMBL" id="KAH3830617.1"/>
    </source>
</evidence>
<proteinExistence type="predicted"/>
<gene>
    <name evidence="1" type="ORF">DPMN_103862</name>
</gene>
<dbReference type="Proteomes" id="UP000828390">
    <property type="component" value="Unassembled WGS sequence"/>
</dbReference>
<comment type="caution">
    <text evidence="1">The sequence shown here is derived from an EMBL/GenBank/DDBJ whole genome shotgun (WGS) entry which is preliminary data.</text>
</comment>
<sequence>MSTGFVSSKNFVGGVVRSSFIPEDIGSSPFSVDFSIDVDESQASGDKLGSLLLSGNPSLSGPAWESGAVGNQTDEDKLVHLTCVDEAKPTTTNINTTAEYNAGYSGISILPWEDFVYNPRVLNDLFFTESNRKITYDPDEVNVFFHGKNVMPPTIGDISDNGKSW</sequence>
<reference evidence="1" key="1">
    <citation type="journal article" date="2019" name="bioRxiv">
        <title>The Genome of the Zebra Mussel, Dreissena polymorpha: A Resource for Invasive Species Research.</title>
        <authorList>
            <person name="McCartney M.A."/>
            <person name="Auch B."/>
            <person name="Kono T."/>
            <person name="Mallez S."/>
            <person name="Zhang Y."/>
            <person name="Obille A."/>
            <person name="Becker A."/>
            <person name="Abrahante J.E."/>
            <person name="Garbe J."/>
            <person name="Badalamenti J.P."/>
            <person name="Herman A."/>
            <person name="Mangelson H."/>
            <person name="Liachko I."/>
            <person name="Sullivan S."/>
            <person name="Sone E.D."/>
            <person name="Koren S."/>
            <person name="Silverstein K.A.T."/>
            <person name="Beckman K.B."/>
            <person name="Gohl D.M."/>
        </authorList>
    </citation>
    <scope>NUCLEOTIDE SEQUENCE</scope>
    <source>
        <strain evidence="1">Duluth1</strain>
        <tissue evidence="1">Whole animal</tissue>
    </source>
</reference>
<name>A0A9D4K2I5_DREPO</name>
<accession>A0A9D4K2I5</accession>
<reference evidence="1" key="2">
    <citation type="submission" date="2020-11" db="EMBL/GenBank/DDBJ databases">
        <authorList>
            <person name="McCartney M.A."/>
            <person name="Auch B."/>
            <person name="Kono T."/>
            <person name="Mallez S."/>
            <person name="Becker A."/>
            <person name="Gohl D.M."/>
            <person name="Silverstein K.A.T."/>
            <person name="Koren S."/>
            <person name="Bechman K.B."/>
            <person name="Herman A."/>
            <person name="Abrahante J.E."/>
            <person name="Garbe J."/>
        </authorList>
    </citation>
    <scope>NUCLEOTIDE SEQUENCE</scope>
    <source>
        <strain evidence="1">Duluth1</strain>
        <tissue evidence="1">Whole animal</tissue>
    </source>
</reference>
<keyword evidence="2" id="KW-1185">Reference proteome</keyword>